<dbReference type="CDD" id="cd02440">
    <property type="entry name" value="AdoMet_MTases"/>
    <property type="match status" value="1"/>
</dbReference>
<evidence type="ECO:0000313" key="3">
    <source>
        <dbReference type="Proteomes" id="UP000623067"/>
    </source>
</evidence>
<dbReference type="RefSeq" id="WP_188659134.1">
    <property type="nucleotide sequence ID" value="NZ_BMIH01000003.1"/>
</dbReference>
<protein>
    <submittedName>
        <fullName evidence="2">Chemotaxis protein methyltransferase</fullName>
    </submittedName>
</protein>
<dbReference type="Gene3D" id="3.40.50.150">
    <property type="entry name" value="Vaccinia Virus protein VP39"/>
    <property type="match status" value="1"/>
</dbReference>
<gene>
    <name evidence="2" type="primary">cheR1</name>
    <name evidence="2" type="ORF">GCM10011380_25320</name>
</gene>
<keyword evidence="2" id="KW-0808">Transferase</keyword>
<dbReference type="EMBL" id="BMIH01000003">
    <property type="protein sequence ID" value="GGB34815.1"/>
    <property type="molecule type" value="Genomic_DNA"/>
</dbReference>
<evidence type="ECO:0000313" key="2">
    <source>
        <dbReference type="EMBL" id="GGB34815.1"/>
    </source>
</evidence>
<dbReference type="SUPFAM" id="SSF53335">
    <property type="entry name" value="S-adenosyl-L-methionine-dependent methyltransferases"/>
    <property type="match status" value="1"/>
</dbReference>
<dbReference type="InterPro" id="IPR022642">
    <property type="entry name" value="CheR_C"/>
</dbReference>
<evidence type="ECO:0000259" key="1">
    <source>
        <dbReference type="PROSITE" id="PS50123"/>
    </source>
</evidence>
<comment type="caution">
    <text evidence="2">The sequence shown here is derived from an EMBL/GenBank/DDBJ whole genome shotgun (WGS) entry which is preliminary data.</text>
</comment>
<reference evidence="2" key="2">
    <citation type="submission" date="2020-09" db="EMBL/GenBank/DDBJ databases">
        <authorList>
            <person name="Sun Q."/>
            <person name="Zhou Y."/>
        </authorList>
    </citation>
    <scope>NUCLEOTIDE SEQUENCE</scope>
    <source>
        <strain evidence="2">CGMCC 1.15330</strain>
    </source>
</reference>
<dbReference type="SMART" id="SM00138">
    <property type="entry name" value="MeTrc"/>
    <property type="match status" value="1"/>
</dbReference>
<dbReference type="SUPFAM" id="SSF47757">
    <property type="entry name" value="Chemotaxis receptor methyltransferase CheR, N-terminal domain"/>
    <property type="match status" value="1"/>
</dbReference>
<dbReference type="GO" id="GO:0032259">
    <property type="term" value="P:methylation"/>
    <property type="evidence" value="ECO:0007669"/>
    <property type="project" value="UniProtKB-KW"/>
</dbReference>
<organism evidence="2 3">
    <name type="scientific">Sphingomonas metalli</name>
    <dbReference type="NCBI Taxonomy" id="1779358"/>
    <lineage>
        <taxon>Bacteria</taxon>
        <taxon>Pseudomonadati</taxon>
        <taxon>Pseudomonadota</taxon>
        <taxon>Alphaproteobacteria</taxon>
        <taxon>Sphingomonadales</taxon>
        <taxon>Sphingomonadaceae</taxon>
        <taxon>Sphingomonas</taxon>
    </lineage>
</organism>
<name>A0A916T7M9_9SPHN</name>
<sequence length="285" mass="31086">MSVRTTAPCRPDASPAPACSANALAVLSTLLEVRTGQQLASYRSWRLDTALKPLLRARGLETLDQLVVQLLDGQDKTIGDRIVDALVNGETSFFRDQPVFDLIAEGLSGVERRRGRTRIWCAGCATGQEPLSLAMMFAERAESSGETPPDIVATDISEASLARARAARYNQFEIQRGLPIRRMMRWFTADEADWVAQPQLLRMIQYRRLNLVAEGPPAGRFDAILCRNVLLYLSPATKAQVFARLASALAPGGLLVLGAGETVIGQTGLFEPSKTLRGLYVRTGA</sequence>
<dbReference type="PANTHER" id="PTHR24422:SF21">
    <property type="entry name" value="CHEMOTAXIS PROTEIN METHYLTRANSFERASE 1"/>
    <property type="match status" value="1"/>
</dbReference>
<dbReference type="PRINTS" id="PR00996">
    <property type="entry name" value="CHERMTFRASE"/>
</dbReference>
<dbReference type="Proteomes" id="UP000623067">
    <property type="component" value="Unassembled WGS sequence"/>
</dbReference>
<keyword evidence="2" id="KW-0489">Methyltransferase</keyword>
<dbReference type="InterPro" id="IPR050903">
    <property type="entry name" value="Bact_Chemotaxis_MeTrfase"/>
</dbReference>
<reference evidence="2" key="1">
    <citation type="journal article" date="2014" name="Int. J. Syst. Evol. Microbiol.">
        <title>Complete genome sequence of Corynebacterium casei LMG S-19264T (=DSM 44701T), isolated from a smear-ripened cheese.</title>
        <authorList>
            <consortium name="US DOE Joint Genome Institute (JGI-PGF)"/>
            <person name="Walter F."/>
            <person name="Albersmeier A."/>
            <person name="Kalinowski J."/>
            <person name="Ruckert C."/>
        </authorList>
    </citation>
    <scope>NUCLEOTIDE SEQUENCE</scope>
    <source>
        <strain evidence="2">CGMCC 1.15330</strain>
    </source>
</reference>
<dbReference type="PROSITE" id="PS50123">
    <property type="entry name" value="CHER"/>
    <property type="match status" value="1"/>
</dbReference>
<dbReference type="PANTHER" id="PTHR24422">
    <property type="entry name" value="CHEMOTAXIS PROTEIN METHYLTRANSFERASE"/>
    <property type="match status" value="1"/>
</dbReference>
<dbReference type="Pfam" id="PF01739">
    <property type="entry name" value="CheR"/>
    <property type="match status" value="1"/>
</dbReference>
<dbReference type="GO" id="GO:0008757">
    <property type="term" value="F:S-adenosylmethionine-dependent methyltransferase activity"/>
    <property type="evidence" value="ECO:0007669"/>
    <property type="project" value="InterPro"/>
</dbReference>
<keyword evidence="3" id="KW-1185">Reference proteome</keyword>
<dbReference type="InterPro" id="IPR000780">
    <property type="entry name" value="CheR_MeTrfase"/>
</dbReference>
<accession>A0A916T7M9</accession>
<proteinExistence type="predicted"/>
<dbReference type="InterPro" id="IPR029063">
    <property type="entry name" value="SAM-dependent_MTases_sf"/>
</dbReference>
<feature type="domain" description="CheR-type methyltransferase" evidence="1">
    <location>
        <begin position="27"/>
        <end position="271"/>
    </location>
</feature>
<dbReference type="AlphaFoldDB" id="A0A916T7M9"/>